<dbReference type="EMBL" id="JAKELL010000156">
    <property type="protein sequence ID" value="KAH8979796.1"/>
    <property type="molecule type" value="Genomic_DNA"/>
</dbReference>
<name>A0AAD4L8M3_9AGAM</name>
<dbReference type="AlphaFoldDB" id="A0AAD4L8M3"/>
<protein>
    <submittedName>
        <fullName evidence="2">Uncharacterized protein</fullName>
    </submittedName>
</protein>
<reference evidence="2" key="1">
    <citation type="submission" date="2022-01" db="EMBL/GenBank/DDBJ databases">
        <title>Comparative genomics reveals a dynamic genome evolution in the ectomycorrhizal milk-cap (Lactarius) mushrooms.</title>
        <authorList>
            <consortium name="DOE Joint Genome Institute"/>
            <person name="Lebreton A."/>
            <person name="Tang N."/>
            <person name="Kuo A."/>
            <person name="LaButti K."/>
            <person name="Drula E."/>
            <person name="Barry K."/>
            <person name="Clum A."/>
            <person name="Lipzen A."/>
            <person name="Mousain D."/>
            <person name="Ng V."/>
            <person name="Wang R."/>
            <person name="Wang X."/>
            <person name="Dai Y."/>
            <person name="Henrissat B."/>
            <person name="Grigoriev I.V."/>
            <person name="Guerin-Laguette A."/>
            <person name="Yu F."/>
            <person name="Martin F.M."/>
        </authorList>
    </citation>
    <scope>NUCLEOTIDE SEQUENCE</scope>
    <source>
        <strain evidence="2">QP</strain>
    </source>
</reference>
<keyword evidence="3" id="KW-1185">Reference proteome</keyword>
<keyword evidence="1" id="KW-0812">Transmembrane</keyword>
<feature type="transmembrane region" description="Helical" evidence="1">
    <location>
        <begin position="24"/>
        <end position="42"/>
    </location>
</feature>
<organism evidence="2 3">
    <name type="scientific">Lactarius akahatsu</name>
    <dbReference type="NCBI Taxonomy" id="416441"/>
    <lineage>
        <taxon>Eukaryota</taxon>
        <taxon>Fungi</taxon>
        <taxon>Dikarya</taxon>
        <taxon>Basidiomycota</taxon>
        <taxon>Agaricomycotina</taxon>
        <taxon>Agaricomycetes</taxon>
        <taxon>Russulales</taxon>
        <taxon>Russulaceae</taxon>
        <taxon>Lactarius</taxon>
    </lineage>
</organism>
<keyword evidence="1" id="KW-0472">Membrane</keyword>
<comment type="caution">
    <text evidence="2">The sequence shown here is derived from an EMBL/GenBank/DDBJ whole genome shotgun (WGS) entry which is preliminary data.</text>
</comment>
<evidence type="ECO:0000313" key="3">
    <source>
        <dbReference type="Proteomes" id="UP001201163"/>
    </source>
</evidence>
<gene>
    <name evidence="2" type="ORF">EDB92DRAFT_1954654</name>
</gene>
<feature type="transmembrane region" description="Helical" evidence="1">
    <location>
        <begin position="54"/>
        <end position="76"/>
    </location>
</feature>
<evidence type="ECO:0000256" key="1">
    <source>
        <dbReference type="SAM" id="Phobius"/>
    </source>
</evidence>
<accession>A0AAD4L8M3</accession>
<evidence type="ECO:0000313" key="2">
    <source>
        <dbReference type="EMBL" id="KAH8979796.1"/>
    </source>
</evidence>
<sequence length="190" mass="21166">MGQLCFQCENNQREHITSKMPHQIAILIVGAVAAVLAVYVGQNPVGPVEAWMKTMNLSIAIGLNVMVQLYWGGGLIGGNLTPFRPGIPVIYLCLSLRGSVDFPADVAAYQVHLHHNDHVASPYHSFFIIDSTSWVNAKYIDQIPQGVIQLEDLHAYFGRDESLQPHPAFYPQTFANRNFRLTRIATHQEA</sequence>
<proteinExistence type="predicted"/>
<dbReference type="Proteomes" id="UP001201163">
    <property type="component" value="Unassembled WGS sequence"/>
</dbReference>
<keyword evidence="1" id="KW-1133">Transmembrane helix</keyword>